<keyword evidence="2" id="KW-0539">Nucleus</keyword>
<dbReference type="GO" id="GO:0005634">
    <property type="term" value="C:nucleus"/>
    <property type="evidence" value="ECO:0007669"/>
    <property type="project" value="UniProtKB-SubCell"/>
</dbReference>
<proteinExistence type="predicted"/>
<feature type="region of interest" description="Disordered" evidence="3">
    <location>
        <begin position="107"/>
        <end position="147"/>
    </location>
</feature>
<sequence>MATSALATFPAELNSMDRSEMDAARALIGVAPLDLDESSAVSATTLASFSKLSESWPTFPSEEPPVGRRPRSDSAGLDALAALASQESLDDNAPSYSKFASSVVMCSSSSDDDDLEQMPPPPPRGRRRSASNPEGMEKWDSLSQNTSRGRRHFVLPASILEVELAEASAAVQSHSRKLPSCIPEDEELLEPVSGHTRRFRTSKNKENEESEGEEEEEEEIDEANMTPQELLHRARSRLLEDLSEGSINGEKGVLSLPHSLGKYKQVYNKNGRIGIYTPAERAAIIDRYHQKRSRRVWNKKIRYNCRKSLADRRLRIKGRFVKRSEQEMLAKQLAQQEGSDENAMDDDEDDGGRSPGEHVSGESGEDEDMQDVLNDPEAGFVPTEDQPYRRLRRHTIT</sequence>
<feature type="compositionally biased region" description="Basic and acidic residues" evidence="3">
    <location>
        <begin position="351"/>
        <end position="360"/>
    </location>
</feature>
<evidence type="ECO:0000256" key="3">
    <source>
        <dbReference type="SAM" id="MobiDB-lite"/>
    </source>
</evidence>
<evidence type="ECO:0000313" key="5">
    <source>
        <dbReference type="EMBL" id="GAX24807.1"/>
    </source>
</evidence>
<accession>A0A1Z5KF10</accession>
<dbReference type="AlphaFoldDB" id="A0A1Z5KF10"/>
<organism evidence="5 6">
    <name type="scientific">Fistulifera solaris</name>
    <name type="common">Oleaginous diatom</name>
    <dbReference type="NCBI Taxonomy" id="1519565"/>
    <lineage>
        <taxon>Eukaryota</taxon>
        <taxon>Sar</taxon>
        <taxon>Stramenopiles</taxon>
        <taxon>Ochrophyta</taxon>
        <taxon>Bacillariophyta</taxon>
        <taxon>Bacillariophyceae</taxon>
        <taxon>Bacillariophycidae</taxon>
        <taxon>Naviculales</taxon>
        <taxon>Naviculaceae</taxon>
        <taxon>Fistulifera</taxon>
    </lineage>
</organism>
<dbReference type="PANTHER" id="PTHR31319:SF77">
    <property type="entry name" value="ZINC FINGER PROTEIN CONSTANS-LIKE 4"/>
    <property type="match status" value="1"/>
</dbReference>
<evidence type="ECO:0000259" key="4">
    <source>
        <dbReference type="PROSITE" id="PS51017"/>
    </source>
</evidence>
<feature type="region of interest" description="Disordered" evidence="3">
    <location>
        <begin position="52"/>
        <end position="79"/>
    </location>
</feature>
<gene>
    <name evidence="5" type="ORF">FisN_18Lh110</name>
</gene>
<dbReference type="Pfam" id="PF06203">
    <property type="entry name" value="CCT"/>
    <property type="match status" value="1"/>
</dbReference>
<name>A0A1Z5KF10_FISSO</name>
<dbReference type="PANTHER" id="PTHR31319">
    <property type="entry name" value="ZINC FINGER PROTEIN CONSTANS-LIKE 4"/>
    <property type="match status" value="1"/>
</dbReference>
<dbReference type="PROSITE" id="PS51017">
    <property type="entry name" value="CCT"/>
    <property type="match status" value="1"/>
</dbReference>
<dbReference type="InParanoid" id="A0A1Z5KF10"/>
<evidence type="ECO:0000313" key="6">
    <source>
        <dbReference type="Proteomes" id="UP000198406"/>
    </source>
</evidence>
<reference evidence="5 6" key="1">
    <citation type="journal article" date="2015" name="Plant Cell">
        <title>Oil accumulation by the oleaginous diatom Fistulifera solaris as revealed by the genome and transcriptome.</title>
        <authorList>
            <person name="Tanaka T."/>
            <person name="Maeda Y."/>
            <person name="Veluchamy A."/>
            <person name="Tanaka M."/>
            <person name="Abida H."/>
            <person name="Marechal E."/>
            <person name="Bowler C."/>
            <person name="Muto M."/>
            <person name="Sunaga Y."/>
            <person name="Tanaka M."/>
            <person name="Yoshino T."/>
            <person name="Taniguchi T."/>
            <person name="Fukuda Y."/>
            <person name="Nemoto M."/>
            <person name="Matsumoto M."/>
            <person name="Wong P.S."/>
            <person name="Aburatani S."/>
            <person name="Fujibuchi W."/>
        </authorList>
    </citation>
    <scope>NUCLEOTIDE SEQUENCE [LARGE SCALE GENOMIC DNA]</scope>
    <source>
        <strain evidence="5 6">JPCC DA0580</strain>
    </source>
</reference>
<comment type="subcellular location">
    <subcellularLocation>
        <location evidence="1">Nucleus</location>
    </subcellularLocation>
</comment>
<feature type="compositionally biased region" description="Acidic residues" evidence="3">
    <location>
        <begin position="338"/>
        <end position="350"/>
    </location>
</feature>
<protein>
    <recommendedName>
        <fullName evidence="4">CCT domain-containing protein</fullName>
    </recommendedName>
</protein>
<dbReference type="InterPro" id="IPR045281">
    <property type="entry name" value="CONSTANS-like"/>
</dbReference>
<feature type="region of interest" description="Disordered" evidence="3">
    <location>
        <begin position="329"/>
        <end position="397"/>
    </location>
</feature>
<feature type="domain" description="CCT" evidence="4">
    <location>
        <begin position="281"/>
        <end position="323"/>
    </location>
</feature>
<comment type="caution">
    <text evidence="5">The sequence shown here is derived from an EMBL/GenBank/DDBJ whole genome shotgun (WGS) entry which is preliminary data.</text>
</comment>
<feature type="region of interest" description="Disordered" evidence="3">
    <location>
        <begin position="190"/>
        <end position="223"/>
    </location>
</feature>
<dbReference type="OrthoDB" id="153872at2759"/>
<evidence type="ECO:0000256" key="2">
    <source>
        <dbReference type="ARBA" id="ARBA00023242"/>
    </source>
</evidence>
<dbReference type="Proteomes" id="UP000198406">
    <property type="component" value="Unassembled WGS sequence"/>
</dbReference>
<dbReference type="InterPro" id="IPR010402">
    <property type="entry name" value="CCT_domain"/>
</dbReference>
<dbReference type="EMBL" id="BDSP01000214">
    <property type="protein sequence ID" value="GAX24807.1"/>
    <property type="molecule type" value="Genomic_DNA"/>
</dbReference>
<keyword evidence="6" id="KW-1185">Reference proteome</keyword>
<evidence type="ECO:0000256" key="1">
    <source>
        <dbReference type="ARBA" id="ARBA00004123"/>
    </source>
</evidence>
<feature type="compositionally biased region" description="Acidic residues" evidence="3">
    <location>
        <begin position="208"/>
        <end position="222"/>
    </location>
</feature>